<organism evidence="1 2">
    <name type="scientific">Racocetra persica</name>
    <dbReference type="NCBI Taxonomy" id="160502"/>
    <lineage>
        <taxon>Eukaryota</taxon>
        <taxon>Fungi</taxon>
        <taxon>Fungi incertae sedis</taxon>
        <taxon>Mucoromycota</taxon>
        <taxon>Glomeromycotina</taxon>
        <taxon>Glomeromycetes</taxon>
        <taxon>Diversisporales</taxon>
        <taxon>Gigasporaceae</taxon>
        <taxon>Racocetra</taxon>
    </lineage>
</organism>
<name>A0ACA9S153_9GLOM</name>
<comment type="caution">
    <text evidence="1">The sequence shown here is derived from an EMBL/GenBank/DDBJ whole genome shotgun (WGS) entry which is preliminary data.</text>
</comment>
<accession>A0ACA9S153</accession>
<gene>
    <name evidence="1" type="ORF">RPERSI_LOCUS25196</name>
</gene>
<dbReference type="Proteomes" id="UP000789920">
    <property type="component" value="Unassembled WGS sequence"/>
</dbReference>
<proteinExistence type="predicted"/>
<evidence type="ECO:0000313" key="1">
    <source>
        <dbReference type="EMBL" id="CAG8819726.1"/>
    </source>
</evidence>
<reference evidence="1" key="1">
    <citation type="submission" date="2021-06" db="EMBL/GenBank/DDBJ databases">
        <authorList>
            <person name="Kallberg Y."/>
            <person name="Tangrot J."/>
            <person name="Rosling A."/>
        </authorList>
    </citation>
    <scope>NUCLEOTIDE SEQUENCE</scope>
    <source>
        <strain evidence="1">MA461A</strain>
    </source>
</reference>
<evidence type="ECO:0000313" key="2">
    <source>
        <dbReference type="Proteomes" id="UP000789920"/>
    </source>
</evidence>
<keyword evidence="2" id="KW-1185">Reference proteome</keyword>
<protein>
    <submittedName>
        <fullName evidence="1">29909_t:CDS:1</fullName>
    </submittedName>
</protein>
<sequence>VGDYYSYLGDSGGAVVSFVSPQALNLVILHGIHSNGGGGISACQLADTIFKELAYDFTRIDLRDLTLYLGDS</sequence>
<feature type="non-terminal residue" evidence="1">
    <location>
        <position position="1"/>
    </location>
</feature>
<dbReference type="EMBL" id="CAJVQC010082697">
    <property type="protein sequence ID" value="CAG8819726.1"/>
    <property type="molecule type" value="Genomic_DNA"/>
</dbReference>